<evidence type="ECO:0000256" key="1">
    <source>
        <dbReference type="SAM" id="MobiDB-lite"/>
    </source>
</evidence>
<dbReference type="AlphaFoldDB" id="A0A810MW16"/>
<keyword evidence="2" id="KW-1133">Transmembrane helix</keyword>
<feature type="region of interest" description="Disordered" evidence="1">
    <location>
        <begin position="67"/>
        <end position="313"/>
    </location>
</feature>
<feature type="transmembrane region" description="Helical" evidence="2">
    <location>
        <begin position="45"/>
        <end position="66"/>
    </location>
</feature>
<feature type="compositionally biased region" description="Low complexity" evidence="1">
    <location>
        <begin position="189"/>
        <end position="207"/>
    </location>
</feature>
<feature type="compositionally biased region" description="Low complexity" evidence="1">
    <location>
        <begin position="239"/>
        <end position="250"/>
    </location>
</feature>
<feature type="compositionally biased region" description="Low complexity" evidence="1">
    <location>
        <begin position="83"/>
        <end position="101"/>
    </location>
</feature>
<organism evidence="3 4">
    <name type="scientific">Polymorphospora rubra</name>
    <dbReference type="NCBI Taxonomy" id="338584"/>
    <lineage>
        <taxon>Bacteria</taxon>
        <taxon>Bacillati</taxon>
        <taxon>Actinomycetota</taxon>
        <taxon>Actinomycetes</taxon>
        <taxon>Micromonosporales</taxon>
        <taxon>Micromonosporaceae</taxon>
        <taxon>Polymorphospora</taxon>
    </lineage>
</organism>
<keyword evidence="4" id="KW-1185">Reference proteome</keyword>
<sequence length="313" mass="32426">MPDRHDEPPPPPPFRHRRLDGTPGSHRWLRGTHRAEGLSGPTRRYVLIVASLGVMASLPIIAALGAGPTTVGGTAQPGGGPFLGHPSGGPVVVVPLPTPTLDPDRPPLVGFGDPVAPTSRHHAPGPHRSGKAKPRRTQSERVRPRPTVRPTPEKTSFFPNPTVPRPTTRPTTPRPTPSVTPTGCPSPTPTASADPTGTPSPTTEPTSGPSPTPEPTSGPSPTPEPTFTPEPTSTPTPEPTRTGRPTVRPTATASSGERDRRPAPSRTTGPRDTDARTPGPGPRAATRPVAGHRVPAPGRRADGPPPGRSGADP</sequence>
<keyword evidence="2" id="KW-0812">Transmembrane</keyword>
<dbReference type="Proteomes" id="UP000680866">
    <property type="component" value="Chromosome"/>
</dbReference>
<dbReference type="KEGG" id="pry:Prubr_23970"/>
<evidence type="ECO:0000313" key="3">
    <source>
        <dbReference type="EMBL" id="BCJ65376.1"/>
    </source>
</evidence>
<feature type="compositionally biased region" description="Pro residues" evidence="1">
    <location>
        <begin position="208"/>
        <end position="238"/>
    </location>
</feature>
<gene>
    <name evidence="3" type="ORF">Prubr_23970</name>
</gene>
<evidence type="ECO:0000256" key="2">
    <source>
        <dbReference type="SAM" id="Phobius"/>
    </source>
</evidence>
<keyword evidence="2" id="KW-0472">Membrane</keyword>
<feature type="compositionally biased region" description="Basic residues" evidence="1">
    <location>
        <begin position="119"/>
        <end position="136"/>
    </location>
</feature>
<feature type="compositionally biased region" description="Pro residues" evidence="1">
    <location>
        <begin position="172"/>
        <end position="188"/>
    </location>
</feature>
<name>A0A810MW16_9ACTN</name>
<protein>
    <submittedName>
        <fullName evidence="3">Uncharacterized protein</fullName>
    </submittedName>
</protein>
<accession>A0A810MW16</accession>
<proteinExistence type="predicted"/>
<feature type="region of interest" description="Disordered" evidence="1">
    <location>
        <begin position="1"/>
        <end position="37"/>
    </location>
</feature>
<reference evidence="3" key="1">
    <citation type="submission" date="2020-08" db="EMBL/GenBank/DDBJ databases">
        <title>Whole genome shotgun sequence of Polymorphospora rubra NBRC 101157.</title>
        <authorList>
            <person name="Komaki H."/>
            <person name="Tamura T."/>
        </authorList>
    </citation>
    <scope>NUCLEOTIDE SEQUENCE</scope>
    <source>
        <strain evidence="3">NBRC 101157</strain>
    </source>
</reference>
<dbReference type="EMBL" id="AP023359">
    <property type="protein sequence ID" value="BCJ65376.1"/>
    <property type="molecule type" value="Genomic_DNA"/>
</dbReference>
<evidence type="ECO:0000313" key="4">
    <source>
        <dbReference type="Proteomes" id="UP000680866"/>
    </source>
</evidence>